<accession>A0AAV1JUG0</accession>
<dbReference type="SMART" id="SM00451">
    <property type="entry name" value="ZnF_U1"/>
    <property type="match status" value="3"/>
</dbReference>
<feature type="domain" description="U1-type" evidence="1">
    <location>
        <begin position="352"/>
        <end position="385"/>
    </location>
</feature>
<keyword evidence="3" id="KW-1185">Reference proteome</keyword>
<evidence type="ECO:0000259" key="1">
    <source>
        <dbReference type="SMART" id="SM00451"/>
    </source>
</evidence>
<dbReference type="Proteomes" id="UP001497472">
    <property type="component" value="Unassembled WGS sequence"/>
</dbReference>
<evidence type="ECO:0000313" key="3">
    <source>
        <dbReference type="Proteomes" id="UP001497472"/>
    </source>
</evidence>
<comment type="caution">
    <text evidence="2">The sequence shown here is derived from an EMBL/GenBank/DDBJ whole genome shotgun (WGS) entry which is preliminary data.</text>
</comment>
<dbReference type="EMBL" id="CAVLEF010000182">
    <property type="protein sequence ID" value="CAK1552916.1"/>
    <property type="molecule type" value="Genomic_DNA"/>
</dbReference>
<dbReference type="InterPro" id="IPR003604">
    <property type="entry name" value="Matrin/U1-like-C_Znf_C2H2"/>
</dbReference>
<name>A0AAV1JUG0_9NEOP</name>
<organism evidence="2 3">
    <name type="scientific">Leptosia nina</name>
    <dbReference type="NCBI Taxonomy" id="320188"/>
    <lineage>
        <taxon>Eukaryota</taxon>
        <taxon>Metazoa</taxon>
        <taxon>Ecdysozoa</taxon>
        <taxon>Arthropoda</taxon>
        <taxon>Hexapoda</taxon>
        <taxon>Insecta</taxon>
        <taxon>Pterygota</taxon>
        <taxon>Neoptera</taxon>
        <taxon>Endopterygota</taxon>
        <taxon>Lepidoptera</taxon>
        <taxon>Glossata</taxon>
        <taxon>Ditrysia</taxon>
        <taxon>Papilionoidea</taxon>
        <taxon>Pieridae</taxon>
        <taxon>Pierinae</taxon>
        <taxon>Leptosia</taxon>
    </lineage>
</organism>
<dbReference type="GO" id="GO:0008270">
    <property type="term" value="F:zinc ion binding"/>
    <property type="evidence" value="ECO:0007669"/>
    <property type="project" value="InterPro"/>
</dbReference>
<protein>
    <recommendedName>
        <fullName evidence="1">U1-type domain-containing protein</fullName>
    </recommendedName>
</protein>
<reference evidence="2 3" key="1">
    <citation type="submission" date="2023-11" db="EMBL/GenBank/DDBJ databases">
        <authorList>
            <person name="Okamura Y."/>
        </authorList>
    </citation>
    <scope>NUCLEOTIDE SEQUENCE [LARGE SCALE GENOMIC DNA]</scope>
</reference>
<feature type="domain" description="U1-type" evidence="1">
    <location>
        <begin position="307"/>
        <end position="342"/>
    </location>
</feature>
<feature type="domain" description="U1-type" evidence="1">
    <location>
        <begin position="401"/>
        <end position="436"/>
    </location>
</feature>
<dbReference type="AlphaFoldDB" id="A0AAV1JUG0"/>
<gene>
    <name evidence="2" type="ORF">LNINA_LOCUS11942</name>
</gene>
<sequence length="623" mass="70950">MRDTVAVRRLCSIPKLASVACSLSWKLEKTLPLIREKKIKFKEIMAINKYFFTMDEIDLIPNKFGNFNDVVPLWSCGKDTQKYFEFEIRGSEEKSCAGIQTTSCYICDIEVPKMFLIEHRNSRKHLINKSVADTALSRISKDSIDDFSVVKNIDNTNNYFCPECVAVVNVEERHSHENQQSHKHSVLYNNMMEHFHSVYINEVDTSNSKFDSSICSESNNNTRHCEEILTSKSGVFPESSSPDGEIEYELERPSRSTGVVFCMEDDLIHCTVCNTKFDIHSYNVHKTGKRHIMNKVSNVHYMMREFGDDLQCITCKVTVENSFESVSAHCNGADHLASYCKALKENSVINRKGRLYCKICAKNIHKRNELIHIYQSFHQENYANYKQVDDKNDMTTDSGNKVVYICPICDVKVPNNIDNIKIHNDGRPHKSNLLFRDQKTDSQMEYIGDSAISDIDLQEQDKKSSMEDNDIIVKKKRTRGRRNKKNITKALPNDLTSCTTNSSKTALIEVGDSVVETSIPETEVTLNVKSSILTPELLNYEDTQKVYDVHPKLSTATLESANSIQEPLIQSSGSKIVIPEYLNVKKELLTPISQFSNQVPLNPSAESLNLSSELIQPLKLRTQ</sequence>
<proteinExistence type="predicted"/>
<evidence type="ECO:0000313" key="2">
    <source>
        <dbReference type="EMBL" id="CAK1552916.1"/>
    </source>
</evidence>
<dbReference type="GO" id="GO:0003676">
    <property type="term" value="F:nucleic acid binding"/>
    <property type="evidence" value="ECO:0007669"/>
    <property type="project" value="InterPro"/>
</dbReference>